<reference evidence="3 4" key="1">
    <citation type="submission" date="2016-11" db="EMBL/GenBank/DDBJ databases">
        <authorList>
            <person name="Jaros S."/>
            <person name="Januszkiewicz K."/>
            <person name="Wedrychowicz H."/>
        </authorList>
    </citation>
    <scope>NUCLEOTIDE SEQUENCE [LARGE SCALE GENOMIC DNA]</scope>
    <source>
        <strain evidence="3 4">DSM 43832</strain>
    </source>
</reference>
<feature type="domain" description="MDMPI C-terminal" evidence="1">
    <location>
        <begin position="142"/>
        <end position="235"/>
    </location>
</feature>
<feature type="domain" description="Mycothiol-dependent maleylpyruvate isomerase metal-binding" evidence="2">
    <location>
        <begin position="10"/>
        <end position="130"/>
    </location>
</feature>
<dbReference type="Gene3D" id="1.20.120.450">
    <property type="entry name" value="dinb family like domain"/>
    <property type="match status" value="1"/>
</dbReference>
<organism evidence="3 4">
    <name type="scientific">Pseudonocardia thermophila</name>
    <dbReference type="NCBI Taxonomy" id="1848"/>
    <lineage>
        <taxon>Bacteria</taxon>
        <taxon>Bacillati</taxon>
        <taxon>Actinomycetota</taxon>
        <taxon>Actinomycetes</taxon>
        <taxon>Pseudonocardiales</taxon>
        <taxon>Pseudonocardiaceae</taxon>
        <taxon>Pseudonocardia</taxon>
    </lineage>
</organism>
<name>A0A1M6Q7Y9_PSETH</name>
<sequence length="244" mass="26419">MDYSALLLSENAALADLVHGADHTVPVPTCPGWTIRKLAAHIARGDRWAATIIRTRATERVDPRTVPGGEQPADLDAEREWVRGGAQAILDAVAEVGGGTEVWTFTGPKPAAWWIRRRLHEQTVHRADAALALGRPFEIAPELAADGLSEWFDIVASRPESPLPDGATLHLHATDDGLGEDGEWVLRGTPSGVVWEHGHEKADAAVRGTAADLLLAALRRTVDGVEVLGDAEVWKRWLDHTDFA</sequence>
<dbReference type="GO" id="GO:0005886">
    <property type="term" value="C:plasma membrane"/>
    <property type="evidence" value="ECO:0007669"/>
    <property type="project" value="TreeGrafter"/>
</dbReference>
<dbReference type="InterPro" id="IPR024344">
    <property type="entry name" value="MDMPI_metal-binding"/>
</dbReference>
<dbReference type="RefSeq" id="WP_073455687.1">
    <property type="nucleotide sequence ID" value="NZ_CALGVN010000033.1"/>
</dbReference>
<dbReference type="AlphaFoldDB" id="A0A1M6Q7Y9"/>
<dbReference type="NCBIfam" id="TIGR03083">
    <property type="entry name" value="maleylpyruvate isomerase family mycothiol-dependent enzyme"/>
    <property type="match status" value="1"/>
</dbReference>
<dbReference type="InterPro" id="IPR034660">
    <property type="entry name" value="DinB/YfiT-like"/>
</dbReference>
<dbReference type="PANTHER" id="PTHR40758:SF1">
    <property type="entry name" value="CONSERVED PROTEIN"/>
    <property type="match status" value="1"/>
</dbReference>
<proteinExistence type="predicted"/>
<evidence type="ECO:0000259" key="1">
    <source>
        <dbReference type="Pfam" id="PF07398"/>
    </source>
</evidence>
<dbReference type="SUPFAM" id="SSF109854">
    <property type="entry name" value="DinB/YfiT-like putative metalloenzymes"/>
    <property type="match status" value="1"/>
</dbReference>
<accession>A0A1M6Q7Y9</accession>
<dbReference type="PANTHER" id="PTHR40758">
    <property type="entry name" value="CONSERVED PROTEIN"/>
    <property type="match status" value="1"/>
</dbReference>
<dbReference type="OrthoDB" id="3671213at2"/>
<dbReference type="Proteomes" id="UP000184363">
    <property type="component" value="Unassembled WGS sequence"/>
</dbReference>
<dbReference type="GO" id="GO:0046872">
    <property type="term" value="F:metal ion binding"/>
    <property type="evidence" value="ECO:0007669"/>
    <property type="project" value="InterPro"/>
</dbReference>
<protein>
    <submittedName>
        <fullName evidence="3">TIGR03083 family protein</fullName>
    </submittedName>
</protein>
<dbReference type="STRING" id="1848.SAMN05443637_103141"/>
<dbReference type="EMBL" id="FRAP01000003">
    <property type="protein sequence ID" value="SHK16203.1"/>
    <property type="molecule type" value="Genomic_DNA"/>
</dbReference>
<evidence type="ECO:0000313" key="4">
    <source>
        <dbReference type="Proteomes" id="UP000184363"/>
    </source>
</evidence>
<gene>
    <name evidence="3" type="ORF">SAMN05443637_103141</name>
</gene>
<dbReference type="InterPro" id="IPR010872">
    <property type="entry name" value="MDMPI_C-term_domain"/>
</dbReference>
<evidence type="ECO:0000313" key="3">
    <source>
        <dbReference type="EMBL" id="SHK16203.1"/>
    </source>
</evidence>
<dbReference type="Pfam" id="PF07398">
    <property type="entry name" value="MDMPI_C"/>
    <property type="match status" value="1"/>
</dbReference>
<evidence type="ECO:0000259" key="2">
    <source>
        <dbReference type="Pfam" id="PF11716"/>
    </source>
</evidence>
<keyword evidence="4" id="KW-1185">Reference proteome</keyword>
<dbReference type="Pfam" id="PF11716">
    <property type="entry name" value="MDMPI_N"/>
    <property type="match status" value="1"/>
</dbReference>
<dbReference type="InterPro" id="IPR017517">
    <property type="entry name" value="Maleyloyr_isom"/>
</dbReference>